<feature type="region of interest" description="Disordered" evidence="1">
    <location>
        <begin position="273"/>
        <end position="298"/>
    </location>
</feature>
<feature type="compositionally biased region" description="Polar residues" evidence="1">
    <location>
        <begin position="1"/>
        <end position="11"/>
    </location>
</feature>
<organism evidence="2">
    <name type="scientific">Hymenolepis diminuta</name>
    <name type="common">Rat tapeworm</name>
    <dbReference type="NCBI Taxonomy" id="6216"/>
    <lineage>
        <taxon>Eukaryota</taxon>
        <taxon>Metazoa</taxon>
        <taxon>Spiralia</taxon>
        <taxon>Lophotrochozoa</taxon>
        <taxon>Platyhelminthes</taxon>
        <taxon>Cestoda</taxon>
        <taxon>Eucestoda</taxon>
        <taxon>Cyclophyllidea</taxon>
        <taxon>Hymenolepididae</taxon>
        <taxon>Hymenolepis</taxon>
    </lineage>
</organism>
<evidence type="ECO:0000313" key="2">
    <source>
        <dbReference type="WBParaSite" id="HDID_0000615701-mRNA-1"/>
    </source>
</evidence>
<accession>A0A0R3SMJ2</accession>
<dbReference type="STRING" id="6216.A0A0R3SMJ2"/>
<reference evidence="2" key="1">
    <citation type="submission" date="2017-02" db="UniProtKB">
        <authorList>
            <consortium name="WormBaseParasite"/>
        </authorList>
    </citation>
    <scope>IDENTIFICATION</scope>
</reference>
<feature type="region of interest" description="Disordered" evidence="1">
    <location>
        <begin position="129"/>
        <end position="174"/>
    </location>
</feature>
<sequence length="344" mass="38412">LTNLRYLQSQLPPRMNNLPLPIPPTTSTKIRQSRYPRPPQSSNKVQEETRNRGHHRRHHHGHHRHHNRHQKSERNQVQRQKTFNTEIPDQETHVLNCRLLTGQQRTRSLATSRFRLYDSREIVDPYGVEFSSSRSSSTHSTSSSRSTESTSSTKSSSTTSCSSKTSTSVSYNPQKKIQQGFRGYENLAPYSVRLKAFRSMPDVARATGTTVIPSAGGRAGGGYQLAVGCGHKDCRDYYRLQALRSDLQVEHNRRSNKISLDKPALLREREIELTPSSEEGDVPGRMEEGPSICRNPGDKLISLPNPIASDAYSVHGLSDAVSVESSKDGSGASHSAFNDSCIKH</sequence>
<feature type="compositionally biased region" description="Basic residues" evidence="1">
    <location>
        <begin position="52"/>
        <end position="69"/>
    </location>
</feature>
<feature type="region of interest" description="Disordered" evidence="1">
    <location>
        <begin position="1"/>
        <end position="78"/>
    </location>
</feature>
<proteinExistence type="predicted"/>
<dbReference type="WBParaSite" id="HDID_0000615701-mRNA-1">
    <property type="protein sequence ID" value="HDID_0000615701-mRNA-1"/>
    <property type="gene ID" value="HDID_0000615701"/>
</dbReference>
<evidence type="ECO:0000256" key="1">
    <source>
        <dbReference type="SAM" id="MobiDB-lite"/>
    </source>
</evidence>
<dbReference type="AlphaFoldDB" id="A0A0R3SMJ2"/>
<feature type="compositionally biased region" description="Low complexity" evidence="1">
    <location>
        <begin position="131"/>
        <end position="170"/>
    </location>
</feature>
<feature type="region of interest" description="Disordered" evidence="1">
    <location>
        <begin position="319"/>
        <end position="344"/>
    </location>
</feature>
<protein>
    <submittedName>
        <fullName evidence="2">Pecanex-like protein</fullName>
    </submittedName>
</protein>
<name>A0A0R3SMJ2_HYMDI</name>